<protein>
    <submittedName>
        <fullName evidence="2">Uncharacterized protein</fullName>
    </submittedName>
</protein>
<dbReference type="EMBL" id="GDHF01013541">
    <property type="protein sequence ID" value="JAI38773.1"/>
    <property type="molecule type" value="Transcribed_RNA"/>
</dbReference>
<gene>
    <name evidence="3" type="ORF">c1_g1_i3</name>
    <name evidence="2" type="ORF">c1_g1_i5</name>
    <name evidence="1" type="ORF">c1_g1_i7</name>
</gene>
<sequence>MFIYKLRAHCRVNVAIFVNSTQLGIKLCPHFNDISYCGIPNIFFLDFLHILCLTATTDKFIYFLFCQLAAKTYDFDRMSFKALGVFNAIHRSTLQNTTEFQWYVVCYCSTELYLLWNKNVKY</sequence>
<reference evidence="2" key="1">
    <citation type="submission" date="2015-06" db="EMBL/GenBank/DDBJ databases">
        <authorList>
            <person name="Hoefler B.C."/>
            <person name="Straight P.D."/>
        </authorList>
    </citation>
    <scope>NUCLEOTIDE SEQUENCE</scope>
</reference>
<evidence type="ECO:0000313" key="3">
    <source>
        <dbReference type="EMBL" id="JAI38773.1"/>
    </source>
</evidence>
<name>A0A0K8UKZ9_BACLA</name>
<dbReference type="EMBL" id="GDHF01025279">
    <property type="protein sequence ID" value="JAI27035.1"/>
    <property type="molecule type" value="Transcribed_RNA"/>
</dbReference>
<evidence type="ECO:0000313" key="2">
    <source>
        <dbReference type="EMBL" id="JAI27035.1"/>
    </source>
</evidence>
<evidence type="ECO:0000313" key="1">
    <source>
        <dbReference type="EMBL" id="JAI24505.1"/>
    </source>
</evidence>
<accession>A0A0K8UKZ9</accession>
<dbReference type="AlphaFoldDB" id="A0A0K8UKZ9"/>
<organism evidence="2">
    <name type="scientific">Bactrocera latifrons</name>
    <name type="common">Malaysian fruit fly</name>
    <name type="synonym">Chaetodacus latifrons</name>
    <dbReference type="NCBI Taxonomy" id="174628"/>
    <lineage>
        <taxon>Eukaryota</taxon>
        <taxon>Metazoa</taxon>
        <taxon>Ecdysozoa</taxon>
        <taxon>Arthropoda</taxon>
        <taxon>Hexapoda</taxon>
        <taxon>Insecta</taxon>
        <taxon>Pterygota</taxon>
        <taxon>Neoptera</taxon>
        <taxon>Endopterygota</taxon>
        <taxon>Diptera</taxon>
        <taxon>Brachycera</taxon>
        <taxon>Muscomorpha</taxon>
        <taxon>Tephritoidea</taxon>
        <taxon>Tephritidae</taxon>
        <taxon>Bactrocera</taxon>
        <taxon>Bactrocera</taxon>
    </lineage>
</organism>
<proteinExistence type="predicted"/>
<dbReference type="EMBL" id="GDHF01027809">
    <property type="protein sequence ID" value="JAI24505.1"/>
    <property type="molecule type" value="Transcribed_RNA"/>
</dbReference>